<keyword evidence="3" id="KW-1185">Reference proteome</keyword>
<comment type="caution">
    <text evidence="2">The sequence shown here is derived from an EMBL/GenBank/DDBJ whole genome shotgun (WGS) entry which is preliminary data.</text>
</comment>
<organism evidence="2 3">
    <name type="scientific">Pyricularia grisea</name>
    <name type="common">Crabgrass-specific blast fungus</name>
    <name type="synonym">Magnaporthe grisea</name>
    <dbReference type="NCBI Taxonomy" id="148305"/>
    <lineage>
        <taxon>Eukaryota</taxon>
        <taxon>Fungi</taxon>
        <taxon>Dikarya</taxon>
        <taxon>Ascomycota</taxon>
        <taxon>Pezizomycotina</taxon>
        <taxon>Sordariomycetes</taxon>
        <taxon>Sordariomycetidae</taxon>
        <taxon>Magnaporthales</taxon>
        <taxon>Pyriculariaceae</taxon>
        <taxon>Pyricularia</taxon>
    </lineage>
</organism>
<feature type="region of interest" description="Disordered" evidence="1">
    <location>
        <begin position="324"/>
        <end position="421"/>
    </location>
</feature>
<feature type="compositionally biased region" description="Basic and acidic residues" evidence="1">
    <location>
        <begin position="368"/>
        <end position="379"/>
    </location>
</feature>
<accession>A0ABQ8N7K8</accession>
<feature type="compositionally biased region" description="Polar residues" evidence="1">
    <location>
        <begin position="160"/>
        <end position="178"/>
    </location>
</feature>
<feature type="region of interest" description="Disordered" evidence="1">
    <location>
        <begin position="253"/>
        <end position="286"/>
    </location>
</feature>
<evidence type="ECO:0000313" key="2">
    <source>
        <dbReference type="EMBL" id="KAI6291786.1"/>
    </source>
</evidence>
<sequence length="621" mass="68835">MSFSQRHRPDRVQQGSLLFANPSVEEHATSPALTPGSDVPDKLRPTYTTAGTLYNPGTATPIQAPIRRGRNNRWQPSHVSELAGLPKSILANLPLNMHRTRSPATTASSLKHYAPLQQNYDRAMTPPAKEDGYFESADMEIAALSAPSSIPHDQDRLSQPRLSATHSTGTSRAVSQNSNKEDKEDSEDSDSMVDAAADALAARLNFKSLTSLASYENPSQQIAKRALARGRNSLKYPDLPVHGTANTALQSPSFHRQGRQQPPSLSQSSLSATRADRQFAGSTKSPKALWPVNETLLNQNISQLSLNRGPKALVSAIDTAYPSALSTGPGAPLPLTAGPPGLRQYRPSSFEANAPAASGGSKLPNRVYEAENEQRKRNESPLLTLREAREQDLSHVPYMDENSLPDQVDSEPATRDRLEPANSDFGLLARSTLPSSLVYETESPDKIDQYYPDQFPPDYTPSKNSDFQTSDWEAECVARRRFPGRRTAEQLARHQKKVDESWYAGISRIHETMDDAIAQMQTRQLLHTIGRPEHADAFSMNGSTDNVSHPIGRELSLQDAIRTDRPRHAAPLLNMAFSTLLSYVDECGPNKQRSPFMDYREWRDMKTAERHRAWSTENLQW</sequence>
<feature type="region of interest" description="Disordered" evidence="1">
    <location>
        <begin position="1"/>
        <end position="69"/>
    </location>
</feature>
<reference evidence="2" key="1">
    <citation type="submission" date="2021-01" db="EMBL/GenBank/DDBJ databases">
        <title>Deciphering the adaptive evolutionary patterns associated with biogeogrpahic diversity in the finger millet blast pathogen Magnaporthe oryzae in Eastern Africa.</title>
        <authorList>
            <person name="Onyema G."/>
            <person name="Shittu T.A."/>
            <person name="Dodsworth S."/>
            <person name="Devilliers S."/>
            <person name="Muthumeenakshi S."/>
            <person name="Sreenivasaprasad S."/>
        </authorList>
    </citation>
    <scope>NUCLEOTIDE SEQUENCE</scope>
    <source>
        <strain evidence="2">D15/s37</strain>
    </source>
</reference>
<evidence type="ECO:0000313" key="3">
    <source>
        <dbReference type="Proteomes" id="UP001059893"/>
    </source>
</evidence>
<dbReference type="Proteomes" id="UP001059893">
    <property type="component" value="Unassembled WGS sequence"/>
</dbReference>
<feature type="region of interest" description="Disordered" evidence="1">
    <location>
        <begin position="147"/>
        <end position="192"/>
    </location>
</feature>
<feature type="compositionally biased region" description="Low complexity" evidence="1">
    <location>
        <begin position="327"/>
        <end position="342"/>
    </location>
</feature>
<evidence type="ECO:0000256" key="1">
    <source>
        <dbReference type="SAM" id="MobiDB-lite"/>
    </source>
</evidence>
<protein>
    <submittedName>
        <fullName evidence="2">Uncharacterized protein</fullName>
    </submittedName>
</protein>
<feature type="compositionally biased region" description="Polar residues" evidence="1">
    <location>
        <begin position="46"/>
        <end position="61"/>
    </location>
</feature>
<feature type="compositionally biased region" description="Low complexity" evidence="1">
    <location>
        <begin position="260"/>
        <end position="271"/>
    </location>
</feature>
<proteinExistence type="predicted"/>
<name>A0ABQ8N7K8_PYRGI</name>
<gene>
    <name evidence="2" type="ORF">MCOR33_010353</name>
</gene>
<dbReference type="EMBL" id="JABSND010000337">
    <property type="protein sequence ID" value="KAI6291786.1"/>
    <property type="molecule type" value="Genomic_DNA"/>
</dbReference>